<evidence type="ECO:0000313" key="4">
    <source>
        <dbReference type="EMBL" id="KAK1370778.1"/>
    </source>
</evidence>
<dbReference type="CDD" id="cd13969">
    <property type="entry name" value="ADCK1-like"/>
    <property type="match status" value="1"/>
</dbReference>
<reference evidence="4" key="1">
    <citation type="submission" date="2023-02" db="EMBL/GenBank/DDBJ databases">
        <title>Genome of toxic invasive species Heracleum sosnowskyi carries increased number of genes despite the absence of recent whole-genome duplications.</title>
        <authorList>
            <person name="Schelkunov M."/>
            <person name="Shtratnikova V."/>
            <person name="Makarenko M."/>
            <person name="Klepikova A."/>
            <person name="Omelchenko D."/>
            <person name="Novikova G."/>
            <person name="Obukhova E."/>
            <person name="Bogdanov V."/>
            <person name="Penin A."/>
            <person name="Logacheva M."/>
        </authorList>
    </citation>
    <scope>NUCLEOTIDE SEQUENCE</scope>
    <source>
        <strain evidence="4">Hsosn_3</strain>
        <tissue evidence="4">Leaf</tissue>
    </source>
</reference>
<dbReference type="InterPro" id="IPR051130">
    <property type="entry name" value="Mito_struct-func_regulator"/>
</dbReference>
<feature type="domain" description="Protein kinase" evidence="3">
    <location>
        <begin position="168"/>
        <end position="475"/>
    </location>
</feature>
<protein>
    <submittedName>
        <fullName evidence="4">AarF domain-containing kinase</fullName>
    </submittedName>
</protein>
<dbReference type="EMBL" id="JAUIZM010000008">
    <property type="protein sequence ID" value="KAK1370778.1"/>
    <property type="molecule type" value="Genomic_DNA"/>
</dbReference>
<evidence type="ECO:0000256" key="2">
    <source>
        <dbReference type="SAM" id="Phobius"/>
    </source>
</evidence>
<sequence>MARISKFPAKSTLINSFYLLTGAGAATVFTVHSLNPNFLTTSPVVTPADVKAVLNGVVRSSRAVCTIASSVVDYKYSLYGLSVNSDEYSQVLSEVHLRSAKRVLNLCESNKGFYVKAAQFAAALRKIPKEYSLTLSPLQDQAVPCHFKEIKDVLISNLGPNLSDIFVSLDEQPIAAASIAQVHRAVLKDQQEVAVKVQYPGLEQQMKFDLATMSFLSKSVSLLFPEYRFEWMISEFTKNIAMELNFNQEAKNSERTARNFRNNNLVKVPFVLWEFTTNQVLTMQFCSGGKVDDLDLMKKMGINPITVAKALVEVFAEMIFVHGFLHGDPHPGNILVSPEGQNGFSLVLLDHGVYKEFDEDFRVRYCQLWKALILLDANKILQLGEQYGVGKYARYFPLIFTGRTIDSKSALGEAMSVDEKKNLRQELKSLKVEDYSSFMESVPSEFLTLLRTDELLKSLVNKLGSSQQVRLLSYAKYALRGLSPKLNPQNDSVVKVMLARIWTSIPYIQLRLVLEILELLSLVKALKLSVSKNFRGLVISINCLLVNFLSQISVFGT</sequence>
<keyword evidence="5" id="KW-1185">Reference proteome</keyword>
<dbReference type="PANTHER" id="PTHR43173:SF28">
    <property type="entry name" value="AARF DOMAIN CONTAINING KINASE 5"/>
    <property type="match status" value="1"/>
</dbReference>
<dbReference type="InterPro" id="IPR045307">
    <property type="entry name" value="ADCK1_dom"/>
</dbReference>
<gene>
    <name evidence="4" type="ORF">POM88_036870</name>
</gene>
<name>A0AAD8HQ27_9APIA</name>
<dbReference type="AlphaFoldDB" id="A0AAD8HQ27"/>
<keyword evidence="2" id="KW-1133">Transmembrane helix</keyword>
<keyword evidence="2" id="KW-0812">Transmembrane</keyword>
<keyword evidence="2" id="KW-0472">Membrane</keyword>
<reference evidence="4" key="2">
    <citation type="submission" date="2023-05" db="EMBL/GenBank/DDBJ databases">
        <authorList>
            <person name="Schelkunov M.I."/>
        </authorList>
    </citation>
    <scope>NUCLEOTIDE SEQUENCE</scope>
    <source>
        <strain evidence="4">Hsosn_3</strain>
        <tissue evidence="4">Leaf</tissue>
    </source>
</reference>
<dbReference type="InterPro" id="IPR004147">
    <property type="entry name" value="ABC1_dom"/>
</dbReference>
<proteinExistence type="inferred from homology"/>
<accession>A0AAD8HQ27</accession>
<dbReference type="SUPFAM" id="SSF56112">
    <property type="entry name" value="Protein kinase-like (PK-like)"/>
    <property type="match status" value="1"/>
</dbReference>
<evidence type="ECO:0000259" key="3">
    <source>
        <dbReference type="SMART" id="SM00220"/>
    </source>
</evidence>
<dbReference type="Pfam" id="PF03109">
    <property type="entry name" value="ABC1"/>
    <property type="match status" value="1"/>
</dbReference>
<dbReference type="Gene3D" id="1.10.510.10">
    <property type="entry name" value="Transferase(Phosphotransferase) domain 1"/>
    <property type="match status" value="1"/>
</dbReference>
<dbReference type="GO" id="GO:0005524">
    <property type="term" value="F:ATP binding"/>
    <property type="evidence" value="ECO:0007669"/>
    <property type="project" value="InterPro"/>
</dbReference>
<dbReference type="InterPro" id="IPR011009">
    <property type="entry name" value="Kinase-like_dom_sf"/>
</dbReference>
<dbReference type="InterPro" id="IPR000719">
    <property type="entry name" value="Prot_kinase_dom"/>
</dbReference>
<dbReference type="PANTHER" id="PTHR43173">
    <property type="entry name" value="ABC1 FAMILY PROTEIN"/>
    <property type="match status" value="1"/>
</dbReference>
<keyword evidence="4" id="KW-0418">Kinase</keyword>
<dbReference type="GO" id="GO:0004672">
    <property type="term" value="F:protein kinase activity"/>
    <property type="evidence" value="ECO:0007669"/>
    <property type="project" value="InterPro"/>
</dbReference>
<evidence type="ECO:0000256" key="1">
    <source>
        <dbReference type="ARBA" id="ARBA00009670"/>
    </source>
</evidence>
<feature type="transmembrane region" description="Helical" evidence="2">
    <location>
        <begin position="12"/>
        <end position="34"/>
    </location>
</feature>
<organism evidence="4 5">
    <name type="scientific">Heracleum sosnowskyi</name>
    <dbReference type="NCBI Taxonomy" id="360622"/>
    <lineage>
        <taxon>Eukaryota</taxon>
        <taxon>Viridiplantae</taxon>
        <taxon>Streptophyta</taxon>
        <taxon>Embryophyta</taxon>
        <taxon>Tracheophyta</taxon>
        <taxon>Spermatophyta</taxon>
        <taxon>Magnoliopsida</taxon>
        <taxon>eudicotyledons</taxon>
        <taxon>Gunneridae</taxon>
        <taxon>Pentapetalae</taxon>
        <taxon>asterids</taxon>
        <taxon>campanulids</taxon>
        <taxon>Apiales</taxon>
        <taxon>Apiaceae</taxon>
        <taxon>Apioideae</taxon>
        <taxon>apioid superclade</taxon>
        <taxon>Tordylieae</taxon>
        <taxon>Tordyliinae</taxon>
        <taxon>Heracleum</taxon>
    </lineage>
</organism>
<keyword evidence="4" id="KW-0808">Transferase</keyword>
<dbReference type="SMART" id="SM00220">
    <property type="entry name" value="S_TKc"/>
    <property type="match status" value="1"/>
</dbReference>
<evidence type="ECO:0000313" key="5">
    <source>
        <dbReference type="Proteomes" id="UP001237642"/>
    </source>
</evidence>
<comment type="similarity">
    <text evidence="1">Belongs to the protein kinase superfamily. ADCK protein kinase family.</text>
</comment>
<dbReference type="Proteomes" id="UP001237642">
    <property type="component" value="Unassembled WGS sequence"/>
</dbReference>
<comment type="caution">
    <text evidence="4">The sequence shown here is derived from an EMBL/GenBank/DDBJ whole genome shotgun (WGS) entry which is preliminary data.</text>
</comment>